<proteinExistence type="inferred from homology"/>
<dbReference type="GO" id="GO:0051607">
    <property type="term" value="P:defense response to virus"/>
    <property type="evidence" value="ECO:0007669"/>
    <property type="project" value="UniProtKB-UniRule"/>
</dbReference>
<dbReference type="HOGENOM" id="CLU_086014_0_0_11"/>
<dbReference type="EC" id="3.1.-.-" evidence="2"/>
<reference evidence="3 4" key="2">
    <citation type="journal article" date="2015" name="Genome Announc.">
        <title>Complete Genome Sequence of Coriobacteriaceae Strain 68-1-3, a Novel Mucus-Degrading Isolate from the Swine Intestinal Tract.</title>
        <authorList>
            <person name="Looft T."/>
            <person name="Bayles D.O."/>
            <person name="Alt D.P."/>
            <person name="Stanton T.B."/>
        </authorList>
    </citation>
    <scope>NUCLEOTIDE SEQUENCE [LARGE SCALE GENOMIC DNA]</scope>
    <source>
        <strain evidence="3 4">68-1-3</strain>
    </source>
</reference>
<keyword evidence="2" id="KW-0255">Endonuclease</keyword>
<keyword evidence="4" id="KW-1185">Reference proteome</keyword>
<keyword evidence="2" id="KW-0540">Nuclease</keyword>
<dbReference type="Proteomes" id="UP000031121">
    <property type="component" value="Chromosome"/>
</dbReference>
<keyword evidence="2" id="KW-0694">RNA-binding</keyword>
<dbReference type="OrthoDB" id="5621871at2"/>
<gene>
    <name evidence="3" type="ORF">JI75_00360</name>
</gene>
<dbReference type="KEGG" id="cbac:JI75_00360"/>
<dbReference type="PIRSF" id="PIRSF029950">
    <property type="entry name" value="Cas_CT1134"/>
    <property type="match status" value="1"/>
</dbReference>
<dbReference type="AlphaFoldDB" id="A0A0A8B3H2"/>
<evidence type="ECO:0000256" key="2">
    <source>
        <dbReference type="PIRNR" id="PIRNR029950"/>
    </source>
</evidence>
<keyword evidence="1 2" id="KW-0051">Antiviral defense</keyword>
<reference evidence="4" key="1">
    <citation type="submission" date="2014-08" db="EMBL/GenBank/DDBJ databases">
        <title>Coriobacteriaceae sp. complete genome.</title>
        <authorList>
            <person name="Looft T."/>
            <person name="Bayles D.O."/>
            <person name="Stanton T.B."/>
        </authorList>
    </citation>
    <scope>NUCLEOTIDE SEQUENCE [LARGE SCALE GENOMIC DNA]</scope>
    <source>
        <strain evidence="4">68-1-3</strain>
    </source>
</reference>
<organism evidence="3 4">
    <name type="scientific">Berryella intestinalis</name>
    <dbReference type="NCBI Taxonomy" id="1531429"/>
    <lineage>
        <taxon>Bacteria</taxon>
        <taxon>Bacillati</taxon>
        <taxon>Actinomycetota</taxon>
        <taxon>Coriobacteriia</taxon>
        <taxon>Eggerthellales</taxon>
        <taxon>Eggerthellaceae</taxon>
        <taxon>Berryella</taxon>
    </lineage>
</organism>
<dbReference type="Gene3D" id="3.30.70.2660">
    <property type="match status" value="1"/>
</dbReference>
<dbReference type="Pfam" id="PF09704">
    <property type="entry name" value="Cas_Cas5d"/>
    <property type="match status" value="1"/>
</dbReference>
<dbReference type="CDD" id="cd09752">
    <property type="entry name" value="Cas5_I-C"/>
    <property type="match status" value="1"/>
</dbReference>
<dbReference type="NCBIfam" id="TIGR01876">
    <property type="entry name" value="cas_Cas5d"/>
    <property type="match status" value="1"/>
</dbReference>
<dbReference type="InterPro" id="IPR010155">
    <property type="entry name" value="CRISPR-assoc_prot_Cas5d"/>
</dbReference>
<evidence type="ECO:0000313" key="4">
    <source>
        <dbReference type="Proteomes" id="UP000031121"/>
    </source>
</evidence>
<dbReference type="GO" id="GO:0003723">
    <property type="term" value="F:RNA binding"/>
    <property type="evidence" value="ECO:0007669"/>
    <property type="project" value="UniProtKB-UniRule"/>
</dbReference>
<dbReference type="NCBIfam" id="TIGR02593">
    <property type="entry name" value="CRISPR_cas5"/>
    <property type="match status" value="1"/>
</dbReference>
<dbReference type="InterPro" id="IPR013422">
    <property type="entry name" value="CRISPR-assoc_prot_Cas5_N"/>
</dbReference>
<name>A0A0A8B3H2_9ACTN</name>
<dbReference type="RefSeq" id="WP_039687908.1">
    <property type="nucleotide sequence ID" value="NZ_CP009302.1"/>
</dbReference>
<protein>
    <recommendedName>
        <fullName evidence="2">pre-crRNA processing endonuclease</fullName>
        <ecNumber evidence="2">3.1.-.-</ecNumber>
    </recommendedName>
</protein>
<sequence>MAFGVKVEVWGSNALIARPELSVERMTYDVLTPSAARGILESVYWHPGMRYVIDRIHVLNEIKRTSVRRNEISSKAQASAMRSALINGGAAPYVNAKSDIVQRASVVLVDVRYIIEAHFEMTDAAGSCDNPGKFCDILRRRLRKGQCYSQPYLGTREFACHCRLLEDEDIPTGFYARDGERDLGLMLFDMDYSDPSDIVPMFFRAVMKNGVIDVAGSEVYR</sequence>
<dbReference type="STRING" id="1531429.JI75_00360"/>
<accession>A0A0A8B3H2</accession>
<evidence type="ECO:0000256" key="1">
    <source>
        <dbReference type="ARBA" id="ARBA00023118"/>
    </source>
</evidence>
<dbReference type="GO" id="GO:0004519">
    <property type="term" value="F:endonuclease activity"/>
    <property type="evidence" value="ECO:0007669"/>
    <property type="project" value="UniProtKB-UniRule"/>
</dbReference>
<evidence type="ECO:0000313" key="3">
    <source>
        <dbReference type="EMBL" id="AJC11383.1"/>
    </source>
</evidence>
<comment type="similarity">
    <text evidence="2">Belongs to the CRISPR-associated protein Cas5 family. Subtype I-C/Dvulg subfamily.</text>
</comment>
<keyword evidence="2" id="KW-0378">Hydrolase</keyword>
<dbReference type="InterPro" id="IPR021124">
    <property type="entry name" value="CRISPR-assoc_prot_Cas5"/>
</dbReference>
<dbReference type="GO" id="GO:0016787">
    <property type="term" value="F:hydrolase activity"/>
    <property type="evidence" value="ECO:0007669"/>
    <property type="project" value="UniProtKB-KW"/>
</dbReference>
<dbReference type="GO" id="GO:0043571">
    <property type="term" value="P:maintenance of CRISPR repeat elements"/>
    <property type="evidence" value="ECO:0007669"/>
    <property type="project" value="UniProtKB-UniRule"/>
</dbReference>
<dbReference type="EMBL" id="CP009302">
    <property type="protein sequence ID" value="AJC11383.1"/>
    <property type="molecule type" value="Genomic_DNA"/>
</dbReference>
<comment type="function">
    <text evidence="2">CRISPR (clustered regularly interspaced short palindromic repeat) is an adaptive immune system that provides protection against mobile genetic elements (viruses, transposable elements and conjugative plasmids). CRISPR clusters contain spacers, sequences complementary to antecedent mobile elements, and target invading nucleic acids. CRISPR clusters are transcribed and processed into CRISPR RNA (crRNA).</text>
</comment>